<dbReference type="Proteomes" id="UP000005444">
    <property type="component" value="Chromosome"/>
</dbReference>
<comment type="similarity">
    <text evidence="8">Belongs to the P-Pant transferase superfamily. AcpS family.</text>
</comment>
<evidence type="ECO:0000256" key="1">
    <source>
        <dbReference type="ARBA" id="ARBA00022516"/>
    </source>
</evidence>
<evidence type="ECO:0000256" key="2">
    <source>
        <dbReference type="ARBA" id="ARBA00022679"/>
    </source>
</evidence>
<keyword evidence="1 8" id="KW-0444">Lipid biosynthesis</keyword>
<protein>
    <recommendedName>
        <fullName evidence="8">Holo-[acyl-carrier-protein] synthase</fullName>
        <shortName evidence="8">Holo-ACP synthase</shortName>
        <ecNumber evidence="8">2.7.8.7</ecNumber>
    </recommendedName>
    <alternativeName>
        <fullName evidence="8">4'-phosphopantetheinyl transferase AcpS</fullName>
    </alternativeName>
</protein>
<evidence type="ECO:0000256" key="5">
    <source>
        <dbReference type="ARBA" id="ARBA00022842"/>
    </source>
</evidence>
<name>G8PAB2_PEDCP</name>
<keyword evidence="6 8" id="KW-0443">Lipid metabolism</keyword>
<dbReference type="KEGG" id="pce:PECL_228"/>
<keyword evidence="7 8" id="KW-0275">Fatty acid biosynthesis</keyword>
<dbReference type="GO" id="GO:0000287">
    <property type="term" value="F:magnesium ion binding"/>
    <property type="evidence" value="ECO:0007669"/>
    <property type="project" value="UniProtKB-UniRule"/>
</dbReference>
<gene>
    <name evidence="8 10" type="primary">acpS</name>
    <name evidence="10" type="ordered locus">PECL_228</name>
</gene>
<dbReference type="RefSeq" id="WP_014214749.1">
    <property type="nucleotide sequence ID" value="NC_016605.1"/>
</dbReference>
<feature type="binding site" evidence="8">
    <location>
        <position position="57"/>
    </location>
    <ligand>
        <name>Mg(2+)</name>
        <dbReference type="ChEBI" id="CHEBI:18420"/>
    </ligand>
</feature>
<accession>G8PAB2</accession>
<dbReference type="PATRIC" id="fig|701521.8.peg.218"/>
<dbReference type="SUPFAM" id="SSF56214">
    <property type="entry name" value="4'-phosphopantetheinyl transferase"/>
    <property type="match status" value="1"/>
</dbReference>
<dbReference type="NCBIfam" id="TIGR00516">
    <property type="entry name" value="acpS"/>
    <property type="match status" value="1"/>
</dbReference>
<dbReference type="EC" id="2.7.8.7" evidence="8"/>
<keyword evidence="2 8" id="KW-0808">Transferase</keyword>
<dbReference type="Gene3D" id="3.90.470.20">
    <property type="entry name" value="4'-phosphopantetheinyl transferase domain"/>
    <property type="match status" value="1"/>
</dbReference>
<dbReference type="STRING" id="701521.PECL_228"/>
<evidence type="ECO:0000256" key="7">
    <source>
        <dbReference type="ARBA" id="ARBA00023160"/>
    </source>
</evidence>
<comment type="subcellular location">
    <subcellularLocation>
        <location evidence="8">Cytoplasm</location>
    </subcellularLocation>
</comment>
<dbReference type="InterPro" id="IPR004568">
    <property type="entry name" value="Ppantetheine-prot_Trfase_dom"/>
</dbReference>
<keyword evidence="5 8" id="KW-0460">Magnesium</keyword>
<dbReference type="NCBIfam" id="TIGR00556">
    <property type="entry name" value="pantethn_trn"/>
    <property type="match status" value="1"/>
</dbReference>
<evidence type="ECO:0000313" key="10">
    <source>
        <dbReference type="EMBL" id="AEV94551.1"/>
    </source>
</evidence>
<dbReference type="HAMAP" id="MF_00101">
    <property type="entry name" value="AcpS"/>
    <property type="match status" value="1"/>
</dbReference>
<dbReference type="GO" id="GO:0005737">
    <property type="term" value="C:cytoplasm"/>
    <property type="evidence" value="ECO:0007669"/>
    <property type="project" value="UniProtKB-SubCell"/>
</dbReference>
<comment type="catalytic activity">
    <reaction evidence="8">
        <text>apo-[ACP] + CoA = holo-[ACP] + adenosine 3',5'-bisphosphate + H(+)</text>
        <dbReference type="Rhea" id="RHEA:12068"/>
        <dbReference type="Rhea" id="RHEA-COMP:9685"/>
        <dbReference type="Rhea" id="RHEA-COMP:9690"/>
        <dbReference type="ChEBI" id="CHEBI:15378"/>
        <dbReference type="ChEBI" id="CHEBI:29999"/>
        <dbReference type="ChEBI" id="CHEBI:57287"/>
        <dbReference type="ChEBI" id="CHEBI:58343"/>
        <dbReference type="ChEBI" id="CHEBI:64479"/>
        <dbReference type="EC" id="2.7.8.7"/>
    </reaction>
</comment>
<dbReference type="InterPro" id="IPR037143">
    <property type="entry name" value="4-PPantetheinyl_Trfase_dom_sf"/>
</dbReference>
<feature type="binding site" evidence="8">
    <location>
        <position position="8"/>
    </location>
    <ligand>
        <name>Mg(2+)</name>
        <dbReference type="ChEBI" id="CHEBI:18420"/>
    </ligand>
</feature>
<dbReference type="GO" id="GO:0008897">
    <property type="term" value="F:holo-[acyl-carrier-protein] synthase activity"/>
    <property type="evidence" value="ECO:0007669"/>
    <property type="project" value="UniProtKB-UniRule"/>
</dbReference>
<dbReference type="Pfam" id="PF01648">
    <property type="entry name" value="ACPS"/>
    <property type="match status" value="1"/>
</dbReference>
<comment type="cofactor">
    <cofactor evidence="8">
        <name>Mg(2+)</name>
        <dbReference type="ChEBI" id="CHEBI:18420"/>
    </cofactor>
</comment>
<keyword evidence="4 8" id="KW-0276">Fatty acid metabolism</keyword>
<proteinExistence type="inferred from homology"/>
<dbReference type="GO" id="GO:0006633">
    <property type="term" value="P:fatty acid biosynthetic process"/>
    <property type="evidence" value="ECO:0007669"/>
    <property type="project" value="UniProtKB-UniRule"/>
</dbReference>
<dbReference type="InterPro" id="IPR008278">
    <property type="entry name" value="4-PPantetheinyl_Trfase_dom"/>
</dbReference>
<keyword evidence="8" id="KW-0963">Cytoplasm</keyword>
<keyword evidence="11" id="KW-1185">Reference proteome</keyword>
<evidence type="ECO:0000313" key="11">
    <source>
        <dbReference type="Proteomes" id="UP000005444"/>
    </source>
</evidence>
<dbReference type="HOGENOM" id="CLU_089696_1_2_9"/>
<dbReference type="eggNOG" id="COG0736">
    <property type="taxonomic scope" value="Bacteria"/>
</dbReference>
<evidence type="ECO:0000256" key="3">
    <source>
        <dbReference type="ARBA" id="ARBA00022723"/>
    </source>
</evidence>
<evidence type="ECO:0000256" key="8">
    <source>
        <dbReference type="HAMAP-Rule" id="MF_00101"/>
    </source>
</evidence>
<keyword evidence="3 8" id="KW-0479">Metal-binding</keyword>
<dbReference type="AlphaFoldDB" id="G8PAB2"/>
<dbReference type="EMBL" id="CP003137">
    <property type="protein sequence ID" value="AEV94551.1"/>
    <property type="molecule type" value="Genomic_DNA"/>
</dbReference>
<evidence type="ECO:0000256" key="4">
    <source>
        <dbReference type="ARBA" id="ARBA00022832"/>
    </source>
</evidence>
<feature type="domain" description="4'-phosphopantetheinyl transferase" evidence="9">
    <location>
        <begin position="4"/>
        <end position="104"/>
    </location>
</feature>
<comment type="function">
    <text evidence="8">Transfers the 4'-phosphopantetheine moiety from coenzyme A to a Ser of acyl-carrier-protein.</text>
</comment>
<evidence type="ECO:0000256" key="6">
    <source>
        <dbReference type="ARBA" id="ARBA00023098"/>
    </source>
</evidence>
<evidence type="ECO:0000259" key="9">
    <source>
        <dbReference type="Pfam" id="PF01648"/>
    </source>
</evidence>
<reference evidence="10 11" key="1">
    <citation type="journal article" date="2012" name="J. Bacteriol.">
        <title>Complete Genome Sequence of the Beer Spoilage Organism Pediococcus claussenii ATCC BAA-344T.</title>
        <authorList>
            <person name="Pittet V."/>
            <person name="Abegunde T."/>
            <person name="Marfleet T."/>
            <person name="Haakensen M."/>
            <person name="Morrow K."/>
            <person name="Jayaprakash T."/>
            <person name="Schroeder K."/>
            <person name="Trost B."/>
            <person name="Byrns S."/>
            <person name="Bergsveinson J."/>
            <person name="Kusalik A."/>
            <person name="Ziola B."/>
        </authorList>
    </citation>
    <scope>NUCLEOTIDE SEQUENCE [LARGE SCALE GENOMIC DNA]</scope>
    <source>
        <strain evidence="10 11">ATCC BAA-344</strain>
    </source>
</reference>
<sequence length="118" mass="13245">MIFGIGVDITEIERVGNIQKRLGFAQKVLTPSELEVWKDMKERRAIEFLAGRFSAKESYSKAFGTGLGRQLGFKDIEILDNKVGKPIITKHPFEGSAHVSLSHTKQVVMTEVILEEID</sequence>
<organism evidence="10 11">
    <name type="scientific">Pediococcus claussenii (strain ATCC BAA-344 / DSM 14800 / JCM 18046 / KCTC 3811 / LMG 21948 / P06)</name>
    <dbReference type="NCBI Taxonomy" id="701521"/>
    <lineage>
        <taxon>Bacteria</taxon>
        <taxon>Bacillati</taxon>
        <taxon>Bacillota</taxon>
        <taxon>Bacilli</taxon>
        <taxon>Lactobacillales</taxon>
        <taxon>Lactobacillaceae</taxon>
        <taxon>Pediococcus</taxon>
    </lineage>
</organism>
<dbReference type="InterPro" id="IPR002582">
    <property type="entry name" value="ACPS"/>
</dbReference>